<accession>A0A544UGD6</accession>
<dbReference type="RefSeq" id="WP_142509346.1">
    <property type="nucleotide sequence ID" value="NZ_SADV01000010.1"/>
</dbReference>
<gene>
    <name evidence="2" type="ORF">C7Y47_14085</name>
</gene>
<keyword evidence="1" id="KW-1133">Transmembrane helix</keyword>
<comment type="caution">
    <text evidence="2">The sequence shown here is derived from an EMBL/GenBank/DDBJ whole genome shotgun (WGS) entry which is preliminary data.</text>
</comment>
<name>A0A544UGD6_LYSSH</name>
<dbReference type="Proteomes" id="UP000317944">
    <property type="component" value="Unassembled WGS sequence"/>
</dbReference>
<proteinExistence type="predicted"/>
<reference evidence="2 3" key="1">
    <citation type="submission" date="2018-03" db="EMBL/GenBank/DDBJ databases">
        <title>Aerobic endospore-forming bacteria genome sequencing and assembly.</title>
        <authorList>
            <person name="Cavalcante D.A."/>
            <person name="Driks A."/>
            <person name="Putonti C."/>
            <person name="De-Souza M.T."/>
        </authorList>
    </citation>
    <scope>NUCLEOTIDE SEQUENCE [LARGE SCALE GENOMIC DNA]</scope>
    <source>
        <strain evidence="2 3">SDF0037</strain>
    </source>
</reference>
<keyword evidence="1" id="KW-0812">Transmembrane</keyword>
<dbReference type="EMBL" id="SADV01000010">
    <property type="protein sequence ID" value="TQR31742.1"/>
    <property type="molecule type" value="Genomic_DNA"/>
</dbReference>
<organism evidence="2 3">
    <name type="scientific">Lysinibacillus sphaericus</name>
    <name type="common">Bacillus sphaericus</name>
    <dbReference type="NCBI Taxonomy" id="1421"/>
    <lineage>
        <taxon>Bacteria</taxon>
        <taxon>Bacillati</taxon>
        <taxon>Bacillota</taxon>
        <taxon>Bacilli</taxon>
        <taxon>Bacillales</taxon>
        <taxon>Bacillaceae</taxon>
        <taxon>Lysinibacillus</taxon>
    </lineage>
</organism>
<feature type="transmembrane region" description="Helical" evidence="1">
    <location>
        <begin position="41"/>
        <end position="61"/>
    </location>
</feature>
<feature type="transmembrane region" description="Helical" evidence="1">
    <location>
        <begin position="12"/>
        <end position="29"/>
    </location>
</feature>
<evidence type="ECO:0000313" key="2">
    <source>
        <dbReference type="EMBL" id="TQR31742.1"/>
    </source>
</evidence>
<protein>
    <submittedName>
        <fullName evidence="2">Uncharacterized protein</fullName>
    </submittedName>
</protein>
<feature type="transmembrane region" description="Helical" evidence="1">
    <location>
        <begin position="68"/>
        <end position="91"/>
    </location>
</feature>
<evidence type="ECO:0000313" key="3">
    <source>
        <dbReference type="Proteomes" id="UP000317944"/>
    </source>
</evidence>
<keyword evidence="1" id="KW-0472">Membrane</keyword>
<dbReference type="OrthoDB" id="2738983at2"/>
<evidence type="ECO:0000256" key="1">
    <source>
        <dbReference type="SAM" id="Phobius"/>
    </source>
</evidence>
<dbReference type="AlphaFoldDB" id="A0A544UGD6"/>
<sequence>MISNNKIAKVNIVLAILLALGITYNYFYNHVPIQIELLGNLGFWLVFPLSIINIVLSLKLLKNKTGNASSYVTFTIAVIILIIALFLLFHWTTP</sequence>